<proteinExistence type="predicted"/>
<dbReference type="PANTHER" id="PTHR47271:SF2">
    <property type="entry name" value="ARGININE DEIMINASE"/>
    <property type="match status" value="1"/>
</dbReference>
<protein>
    <submittedName>
        <fullName evidence="1">Amidinotransferase</fullName>
    </submittedName>
</protein>
<sequence>MSKKHYNDSAVSPMKRVILCPPTYFNFEPINVITEDWMEKGETADLEAFKREHAELIQAYKENGVDVVLMDPTPGLPYEVYARDFGASVAEGVIMGRFREPCRQGESEKYEAKLKELGVPIVARCTAGAFEGGDFWFLDPYTIVHGVIARTDWDGFENVKRQMEEKGYTMYGVPATRDNLHLDMCFNIVADRVAVVCKDALPANFLAMLEKRGFTLIDVPQEGVYRHHCNLQNIGNERVISFENNKKVNDAMEALGITVIKPHLEQILKGGGGPHCMTFPLERE</sequence>
<name>D0WGZ2_SLAES</name>
<dbReference type="HOGENOM" id="CLU_057463_2_0_11"/>
<dbReference type="Pfam" id="PF19420">
    <property type="entry name" value="DDAH_eukar"/>
    <property type="match status" value="1"/>
</dbReference>
<dbReference type="eggNOG" id="COG1834">
    <property type="taxonomic scope" value="Bacteria"/>
</dbReference>
<gene>
    <name evidence="1" type="ORF">HMPREF0762_01257</name>
</gene>
<dbReference type="GeneID" id="85007772"/>
<dbReference type="SUPFAM" id="SSF55909">
    <property type="entry name" value="Pentein"/>
    <property type="match status" value="1"/>
</dbReference>
<dbReference type="Gene3D" id="3.75.10.10">
    <property type="entry name" value="L-arginine/glycine Amidinotransferase, Chain A"/>
    <property type="match status" value="1"/>
</dbReference>
<dbReference type="Proteomes" id="UP000006001">
    <property type="component" value="Unassembled WGS sequence"/>
</dbReference>
<dbReference type="RefSeq" id="WP_006362512.1">
    <property type="nucleotide sequence ID" value="NZ_GG700630.1"/>
</dbReference>
<keyword evidence="2" id="KW-1185">Reference proteome</keyword>
<dbReference type="STRING" id="649764.HMPREF0762_01257"/>
<comment type="caution">
    <text evidence="1">The sequence shown here is derived from an EMBL/GenBank/DDBJ whole genome shotgun (WGS) entry which is preliminary data.</text>
</comment>
<dbReference type="GO" id="GO:0019546">
    <property type="term" value="P:L-arginine deiminase pathway"/>
    <property type="evidence" value="ECO:0007669"/>
    <property type="project" value="TreeGrafter"/>
</dbReference>
<accession>D0WGZ2</accession>
<dbReference type="OrthoDB" id="3196313at2"/>
<dbReference type="GO" id="GO:0016990">
    <property type="term" value="F:arginine deiminase activity"/>
    <property type="evidence" value="ECO:0007669"/>
    <property type="project" value="TreeGrafter"/>
</dbReference>
<evidence type="ECO:0000313" key="2">
    <source>
        <dbReference type="Proteomes" id="UP000006001"/>
    </source>
</evidence>
<dbReference type="GO" id="GO:0016740">
    <property type="term" value="F:transferase activity"/>
    <property type="evidence" value="ECO:0007669"/>
    <property type="project" value="UniProtKB-KW"/>
</dbReference>
<organism evidence="1 2">
    <name type="scientific">Slackia exigua (strain ATCC 700122 / DSM 15923 / CIP 105133 / JCM 11022 / KCTC 5966 / S-7)</name>
    <dbReference type="NCBI Taxonomy" id="649764"/>
    <lineage>
        <taxon>Bacteria</taxon>
        <taxon>Bacillati</taxon>
        <taxon>Actinomycetota</taxon>
        <taxon>Coriobacteriia</taxon>
        <taxon>Eggerthellales</taxon>
        <taxon>Eggerthellaceae</taxon>
        <taxon>Slackia</taxon>
    </lineage>
</organism>
<reference evidence="1" key="1">
    <citation type="submission" date="2009-10" db="EMBL/GenBank/DDBJ databases">
        <authorList>
            <person name="Weinstock G."/>
            <person name="Sodergren E."/>
            <person name="Clifton S."/>
            <person name="Fulton L."/>
            <person name="Fulton B."/>
            <person name="Courtney L."/>
            <person name="Fronick C."/>
            <person name="Harrison M."/>
            <person name="Strong C."/>
            <person name="Farmer C."/>
            <person name="Delahaunty K."/>
            <person name="Markovic C."/>
            <person name="Hall O."/>
            <person name="Minx P."/>
            <person name="Tomlinson C."/>
            <person name="Mitreva M."/>
            <person name="Nelson J."/>
            <person name="Hou S."/>
            <person name="Wollam A."/>
            <person name="Pepin K.H."/>
            <person name="Johnson M."/>
            <person name="Bhonagiri V."/>
            <person name="Nash W.E."/>
            <person name="Warren W."/>
            <person name="Chinwalla A."/>
            <person name="Mardis E.R."/>
            <person name="Wilson R.K."/>
        </authorList>
    </citation>
    <scope>NUCLEOTIDE SEQUENCE [LARGE SCALE GENOMIC DNA]</scope>
    <source>
        <strain evidence="1">ATCC 700122</strain>
    </source>
</reference>
<dbReference type="PANTHER" id="PTHR47271">
    <property type="entry name" value="ARGININE DEIMINASE"/>
    <property type="match status" value="1"/>
</dbReference>
<evidence type="ECO:0000313" key="1">
    <source>
        <dbReference type="EMBL" id="EEZ61179.1"/>
    </source>
</evidence>
<dbReference type="EMBL" id="ACUX02000007">
    <property type="protein sequence ID" value="EEZ61179.1"/>
    <property type="molecule type" value="Genomic_DNA"/>
</dbReference>
<dbReference type="AlphaFoldDB" id="D0WGZ2"/>